<feature type="compositionally biased region" description="Basic and acidic residues" evidence="2">
    <location>
        <begin position="11"/>
        <end position="34"/>
    </location>
</feature>
<feature type="compositionally biased region" description="Basic and acidic residues" evidence="2">
    <location>
        <begin position="122"/>
        <end position="137"/>
    </location>
</feature>
<feature type="region of interest" description="Disordered" evidence="2">
    <location>
        <begin position="1"/>
        <end position="34"/>
    </location>
</feature>
<dbReference type="Pfam" id="PF03763">
    <property type="entry name" value="Remorin_C"/>
    <property type="match status" value="1"/>
</dbReference>
<dbReference type="PANTHER" id="PTHR31471:SF5">
    <property type="entry name" value="GB|AAD39278.1"/>
    <property type="match status" value="1"/>
</dbReference>
<proteinExistence type="inferred from homology"/>
<feature type="domain" description="Remorin C-terminal" evidence="3">
    <location>
        <begin position="176"/>
        <end position="273"/>
    </location>
</feature>
<feature type="region of interest" description="Disordered" evidence="2">
    <location>
        <begin position="84"/>
        <end position="180"/>
    </location>
</feature>
<feature type="region of interest" description="Disordered" evidence="2">
    <location>
        <begin position="251"/>
        <end position="274"/>
    </location>
</feature>
<accession>A0A1Q3BK59</accession>
<dbReference type="EMBL" id="BDDD01000626">
    <property type="protein sequence ID" value="GAV68279.1"/>
    <property type="molecule type" value="Genomic_DNA"/>
</dbReference>
<protein>
    <submittedName>
        <fullName evidence="4">Remorin_C domain-containing protein</fullName>
    </submittedName>
</protein>
<comment type="similarity">
    <text evidence="1">Belongs to the remorin family.</text>
</comment>
<sequence>MENLIKQRRVRFSDPEPKEPSSSRERTVLTKQTDSFKRGKKLQDWFQRQFARQMSQDYDSQDKEFAVGVAAAAFSISTLEEAEAQQRMKKREEFEKSRTKIKSEKEDTTGMQSSGRVTRPFSGKDKKSSGETFRRNLMEQNRPGQETSHQSFARPVTPAAGDPKQKGNSSRHTDVGTRADAWEKAKMEMLNKQFQKIRSTILAWENEKKMQAKLKMESEKGELEKRRKLNELHYQNKIARINQIAEGARAQLEEKTRNKESEVKEKAKKIRSTE</sequence>
<evidence type="ECO:0000259" key="3">
    <source>
        <dbReference type="Pfam" id="PF03763"/>
    </source>
</evidence>
<reference evidence="5" key="1">
    <citation type="submission" date="2016-04" db="EMBL/GenBank/DDBJ databases">
        <title>Cephalotus genome sequencing.</title>
        <authorList>
            <person name="Fukushima K."/>
            <person name="Hasebe M."/>
            <person name="Fang X."/>
        </authorList>
    </citation>
    <scope>NUCLEOTIDE SEQUENCE [LARGE SCALE GENOMIC DNA]</scope>
    <source>
        <strain evidence="5">cv. St1</strain>
    </source>
</reference>
<evidence type="ECO:0000256" key="1">
    <source>
        <dbReference type="ARBA" id="ARBA00005711"/>
    </source>
</evidence>
<evidence type="ECO:0000313" key="5">
    <source>
        <dbReference type="Proteomes" id="UP000187406"/>
    </source>
</evidence>
<comment type="caution">
    <text evidence="4">The sequence shown here is derived from an EMBL/GenBank/DDBJ whole genome shotgun (WGS) entry which is preliminary data.</text>
</comment>
<organism evidence="4 5">
    <name type="scientific">Cephalotus follicularis</name>
    <name type="common">Albany pitcher plant</name>
    <dbReference type="NCBI Taxonomy" id="3775"/>
    <lineage>
        <taxon>Eukaryota</taxon>
        <taxon>Viridiplantae</taxon>
        <taxon>Streptophyta</taxon>
        <taxon>Embryophyta</taxon>
        <taxon>Tracheophyta</taxon>
        <taxon>Spermatophyta</taxon>
        <taxon>Magnoliopsida</taxon>
        <taxon>eudicotyledons</taxon>
        <taxon>Gunneridae</taxon>
        <taxon>Pentapetalae</taxon>
        <taxon>rosids</taxon>
        <taxon>fabids</taxon>
        <taxon>Oxalidales</taxon>
        <taxon>Cephalotaceae</taxon>
        <taxon>Cephalotus</taxon>
    </lineage>
</organism>
<feature type="compositionally biased region" description="Polar residues" evidence="2">
    <location>
        <begin position="138"/>
        <end position="151"/>
    </location>
</feature>
<feature type="compositionally biased region" description="Basic residues" evidence="2">
    <location>
        <begin position="1"/>
        <end position="10"/>
    </location>
</feature>
<dbReference type="AlphaFoldDB" id="A0A1Q3BK59"/>
<feature type="compositionally biased region" description="Basic and acidic residues" evidence="2">
    <location>
        <begin position="84"/>
        <end position="108"/>
    </location>
</feature>
<evidence type="ECO:0000313" key="4">
    <source>
        <dbReference type="EMBL" id="GAV68279.1"/>
    </source>
</evidence>
<dbReference type="STRING" id="3775.A0A1Q3BK59"/>
<dbReference type="PANTHER" id="PTHR31471">
    <property type="entry name" value="OS02G0116800 PROTEIN"/>
    <property type="match status" value="1"/>
</dbReference>
<dbReference type="InterPro" id="IPR005516">
    <property type="entry name" value="Remorin_C"/>
</dbReference>
<dbReference type="OrthoDB" id="775261at2759"/>
<name>A0A1Q3BK59_CEPFO</name>
<gene>
    <name evidence="4" type="ORF">CFOL_v3_11782</name>
</gene>
<evidence type="ECO:0000256" key="2">
    <source>
        <dbReference type="SAM" id="MobiDB-lite"/>
    </source>
</evidence>
<dbReference type="InParanoid" id="A0A1Q3BK59"/>
<dbReference type="Proteomes" id="UP000187406">
    <property type="component" value="Unassembled WGS sequence"/>
</dbReference>
<feature type="compositionally biased region" description="Basic and acidic residues" evidence="2">
    <location>
        <begin position="171"/>
        <end position="180"/>
    </location>
</feature>
<keyword evidence="5" id="KW-1185">Reference proteome</keyword>